<gene>
    <name evidence="2" type="ORF">SAMN02745243_01812</name>
</gene>
<organism evidence="2 3">
    <name type="scientific">Hespellia stercorisuis DSM 15480</name>
    <dbReference type="NCBI Taxonomy" id="1121950"/>
    <lineage>
        <taxon>Bacteria</taxon>
        <taxon>Bacillati</taxon>
        <taxon>Bacillota</taxon>
        <taxon>Clostridia</taxon>
        <taxon>Lachnospirales</taxon>
        <taxon>Lachnospiraceae</taxon>
        <taxon>Hespellia</taxon>
    </lineage>
</organism>
<accession>A0A1M6NHC8</accession>
<keyword evidence="1" id="KW-0812">Transmembrane</keyword>
<evidence type="ECO:0000313" key="3">
    <source>
        <dbReference type="Proteomes" id="UP000184301"/>
    </source>
</evidence>
<sequence>MEHKSRKWIGWLAAVVILAAVIGLFYYYYNVKGGDTVSQGTLIVETRGRLR</sequence>
<dbReference type="AlphaFoldDB" id="A0A1M6NHC8"/>
<dbReference type="STRING" id="1121950.SAMN02745243_01812"/>
<protein>
    <submittedName>
        <fullName evidence="2">Uncharacterized protein</fullName>
    </submittedName>
</protein>
<keyword evidence="3" id="KW-1185">Reference proteome</keyword>
<dbReference type="RefSeq" id="WP_200803560.1">
    <property type="nucleotide sequence ID" value="NZ_FQZY01000023.1"/>
</dbReference>
<reference evidence="2 3" key="1">
    <citation type="submission" date="2016-11" db="EMBL/GenBank/DDBJ databases">
        <authorList>
            <person name="Jaros S."/>
            <person name="Januszkiewicz K."/>
            <person name="Wedrychowicz H."/>
        </authorList>
    </citation>
    <scope>NUCLEOTIDE SEQUENCE [LARGE SCALE GENOMIC DNA]</scope>
    <source>
        <strain evidence="2 3">DSM 15480</strain>
    </source>
</reference>
<dbReference type="Proteomes" id="UP000184301">
    <property type="component" value="Unassembled WGS sequence"/>
</dbReference>
<feature type="transmembrane region" description="Helical" evidence="1">
    <location>
        <begin position="9"/>
        <end position="29"/>
    </location>
</feature>
<proteinExistence type="predicted"/>
<keyword evidence="1" id="KW-0472">Membrane</keyword>
<evidence type="ECO:0000313" key="2">
    <source>
        <dbReference type="EMBL" id="SHJ95138.1"/>
    </source>
</evidence>
<evidence type="ECO:0000256" key="1">
    <source>
        <dbReference type="SAM" id="Phobius"/>
    </source>
</evidence>
<keyword evidence="1" id="KW-1133">Transmembrane helix</keyword>
<name>A0A1M6NHC8_9FIRM</name>
<dbReference type="EMBL" id="FQZY01000023">
    <property type="protein sequence ID" value="SHJ95138.1"/>
    <property type="molecule type" value="Genomic_DNA"/>
</dbReference>